<accession>A0A0D3IEX6</accession>
<dbReference type="RefSeq" id="XP_005762240.1">
    <property type="nucleotide sequence ID" value="XM_005762183.1"/>
</dbReference>
<sequence>PRGWRRARGAGGAPRRDGTPRPAAVRQLAPVAWLGERAARRRRDRRAAERDACCRATRRRCSTRPARSGLSQPAPRRLALRASSLRATRGGRPSAPAPGARVDPPSHGRCSAGGPLCQRRPVRPCTVAILPGAVRGGQRTARGGGGGLALHLSPATRAGRLGCCPYRILPELDSGSRRPAQRWRRRRPCADRGWPGLPGPRGVCCCVCLRFVV</sequence>
<evidence type="ECO:0000313" key="2">
    <source>
        <dbReference type="EnsemblProtists" id="EOD09811"/>
    </source>
</evidence>
<proteinExistence type="predicted"/>
<keyword evidence="3" id="KW-1185">Reference proteome</keyword>
<dbReference type="GeneID" id="17255955"/>
<feature type="compositionally biased region" description="Low complexity" evidence="1">
    <location>
        <begin position="63"/>
        <end position="87"/>
    </location>
</feature>
<organism evidence="2 3">
    <name type="scientific">Emiliania huxleyi (strain CCMP1516)</name>
    <dbReference type="NCBI Taxonomy" id="280463"/>
    <lineage>
        <taxon>Eukaryota</taxon>
        <taxon>Haptista</taxon>
        <taxon>Haptophyta</taxon>
        <taxon>Prymnesiophyceae</taxon>
        <taxon>Isochrysidales</taxon>
        <taxon>Noelaerhabdaceae</taxon>
        <taxon>Emiliania</taxon>
    </lineage>
</organism>
<name>A0A0D3IEX6_EMIH1</name>
<dbReference type="EnsemblProtists" id="EOD09811">
    <property type="protein sequence ID" value="EOD09811"/>
    <property type="gene ID" value="EMIHUDRAFT_438043"/>
</dbReference>
<reference evidence="3" key="1">
    <citation type="journal article" date="2013" name="Nature">
        <title>Pan genome of the phytoplankton Emiliania underpins its global distribution.</title>
        <authorList>
            <person name="Read B.A."/>
            <person name="Kegel J."/>
            <person name="Klute M.J."/>
            <person name="Kuo A."/>
            <person name="Lefebvre S.C."/>
            <person name="Maumus F."/>
            <person name="Mayer C."/>
            <person name="Miller J."/>
            <person name="Monier A."/>
            <person name="Salamov A."/>
            <person name="Young J."/>
            <person name="Aguilar M."/>
            <person name="Claverie J.M."/>
            <person name="Frickenhaus S."/>
            <person name="Gonzalez K."/>
            <person name="Herman E.K."/>
            <person name="Lin Y.C."/>
            <person name="Napier J."/>
            <person name="Ogata H."/>
            <person name="Sarno A.F."/>
            <person name="Shmutz J."/>
            <person name="Schroeder D."/>
            <person name="de Vargas C."/>
            <person name="Verret F."/>
            <person name="von Dassow P."/>
            <person name="Valentin K."/>
            <person name="Van de Peer Y."/>
            <person name="Wheeler G."/>
            <person name="Dacks J.B."/>
            <person name="Delwiche C.F."/>
            <person name="Dyhrman S.T."/>
            <person name="Glockner G."/>
            <person name="John U."/>
            <person name="Richards T."/>
            <person name="Worden A.Z."/>
            <person name="Zhang X."/>
            <person name="Grigoriev I.V."/>
            <person name="Allen A.E."/>
            <person name="Bidle K."/>
            <person name="Borodovsky M."/>
            <person name="Bowler C."/>
            <person name="Brownlee C."/>
            <person name="Cock J.M."/>
            <person name="Elias M."/>
            <person name="Gladyshev V.N."/>
            <person name="Groth M."/>
            <person name="Guda C."/>
            <person name="Hadaegh A."/>
            <person name="Iglesias-Rodriguez M.D."/>
            <person name="Jenkins J."/>
            <person name="Jones B.M."/>
            <person name="Lawson T."/>
            <person name="Leese F."/>
            <person name="Lindquist E."/>
            <person name="Lobanov A."/>
            <person name="Lomsadze A."/>
            <person name="Malik S.B."/>
            <person name="Marsh M.E."/>
            <person name="Mackinder L."/>
            <person name="Mock T."/>
            <person name="Mueller-Roeber B."/>
            <person name="Pagarete A."/>
            <person name="Parker M."/>
            <person name="Probert I."/>
            <person name="Quesneville H."/>
            <person name="Raines C."/>
            <person name="Rensing S.A."/>
            <person name="Riano-Pachon D.M."/>
            <person name="Richier S."/>
            <person name="Rokitta S."/>
            <person name="Shiraiwa Y."/>
            <person name="Soanes D.M."/>
            <person name="van der Giezen M."/>
            <person name="Wahlund T.M."/>
            <person name="Williams B."/>
            <person name="Wilson W."/>
            <person name="Wolfe G."/>
            <person name="Wurch L.L."/>
        </authorList>
    </citation>
    <scope>NUCLEOTIDE SEQUENCE</scope>
</reference>
<evidence type="ECO:0000256" key="1">
    <source>
        <dbReference type="SAM" id="MobiDB-lite"/>
    </source>
</evidence>
<dbReference type="HOGENOM" id="CLU_1297400_0_0_1"/>
<reference evidence="2" key="2">
    <citation type="submission" date="2024-10" db="UniProtKB">
        <authorList>
            <consortium name="EnsemblProtists"/>
        </authorList>
    </citation>
    <scope>IDENTIFICATION</scope>
</reference>
<dbReference type="PaxDb" id="2903-EOD09811"/>
<evidence type="ECO:0000313" key="3">
    <source>
        <dbReference type="Proteomes" id="UP000013827"/>
    </source>
</evidence>
<dbReference type="KEGG" id="ehx:EMIHUDRAFT_438043"/>
<dbReference type="AlphaFoldDB" id="A0A0D3IEX6"/>
<feature type="region of interest" description="Disordered" evidence="1">
    <location>
        <begin position="1"/>
        <end position="113"/>
    </location>
</feature>
<dbReference type="Proteomes" id="UP000013827">
    <property type="component" value="Unassembled WGS sequence"/>
</dbReference>
<protein>
    <submittedName>
        <fullName evidence="2">Uncharacterized protein</fullName>
    </submittedName>
</protein>